<name>A0ACC4DD99_PURLI</name>
<dbReference type="Proteomes" id="UP001638806">
    <property type="component" value="Unassembled WGS sequence"/>
</dbReference>
<evidence type="ECO:0000313" key="2">
    <source>
        <dbReference type="Proteomes" id="UP001638806"/>
    </source>
</evidence>
<keyword evidence="2" id="KW-1185">Reference proteome</keyword>
<proteinExistence type="predicted"/>
<reference evidence="1" key="1">
    <citation type="submission" date="2024-12" db="EMBL/GenBank/DDBJ databases">
        <title>Comparative genomics and development of molecular markers within Purpureocillium lilacinum and among Purpureocillium species.</title>
        <authorList>
            <person name="Yeh Z.-Y."/>
            <person name="Ni N.-T."/>
            <person name="Lo P.-H."/>
            <person name="Mushyakhwo K."/>
            <person name="Lin C.-F."/>
            <person name="Nai Y.-S."/>
        </authorList>
    </citation>
    <scope>NUCLEOTIDE SEQUENCE</scope>
    <source>
        <strain evidence="1">NCHU-NPUST-175</strain>
    </source>
</reference>
<protein>
    <submittedName>
        <fullName evidence="1">Uncharacterized protein</fullName>
    </submittedName>
</protein>
<dbReference type="EMBL" id="JBGNUJ010000011">
    <property type="protein sequence ID" value="KAL3954259.1"/>
    <property type="molecule type" value="Genomic_DNA"/>
</dbReference>
<organism evidence="1 2">
    <name type="scientific">Purpureocillium lilacinum</name>
    <name type="common">Paecilomyces lilacinus</name>
    <dbReference type="NCBI Taxonomy" id="33203"/>
    <lineage>
        <taxon>Eukaryota</taxon>
        <taxon>Fungi</taxon>
        <taxon>Dikarya</taxon>
        <taxon>Ascomycota</taxon>
        <taxon>Pezizomycotina</taxon>
        <taxon>Sordariomycetes</taxon>
        <taxon>Hypocreomycetidae</taxon>
        <taxon>Hypocreales</taxon>
        <taxon>Ophiocordycipitaceae</taxon>
        <taxon>Purpureocillium</taxon>
    </lineage>
</organism>
<evidence type="ECO:0000313" key="1">
    <source>
        <dbReference type="EMBL" id="KAL3954259.1"/>
    </source>
</evidence>
<sequence length="90" mass="9561">MHLLHVACITGIVLGSSAQAATPSASYYLYQRIAGTSNAYLINASKSPINAWVLRCRATSRATTIIDGQAREMNVSIDGDAIASTILPEH</sequence>
<accession>A0ACC4DD99</accession>
<gene>
    <name evidence="1" type="ORF">ACCO45_012215</name>
</gene>
<comment type="caution">
    <text evidence="1">The sequence shown here is derived from an EMBL/GenBank/DDBJ whole genome shotgun (WGS) entry which is preliminary data.</text>
</comment>